<dbReference type="EMBL" id="ATMT01000070">
    <property type="protein sequence ID" value="EPY05122.1"/>
    <property type="molecule type" value="Genomic_DNA"/>
</dbReference>
<dbReference type="PATRIC" id="fig|1117108.3.peg.4420"/>
<dbReference type="SUPFAM" id="SSF46689">
    <property type="entry name" value="Homeodomain-like"/>
    <property type="match status" value="1"/>
</dbReference>
<dbReference type="AlphaFoldDB" id="S9SH38"/>
<dbReference type="eggNOG" id="COG1309">
    <property type="taxonomic scope" value="Bacteria"/>
</dbReference>
<dbReference type="InterPro" id="IPR009057">
    <property type="entry name" value="Homeodomain-like_sf"/>
</dbReference>
<evidence type="ECO:0000313" key="1">
    <source>
        <dbReference type="EMBL" id="EPY05122.1"/>
    </source>
</evidence>
<comment type="caution">
    <text evidence="1">The sequence shown here is derived from an EMBL/GenBank/DDBJ whole genome shotgun (WGS) entry which is preliminary data.</text>
</comment>
<dbReference type="Gene3D" id="1.10.357.10">
    <property type="entry name" value="Tetracycline Repressor, domain 2"/>
    <property type="match status" value="1"/>
</dbReference>
<accession>S9SH38</accession>
<dbReference type="RefSeq" id="WP_021261515.1">
    <property type="nucleotide sequence ID" value="NZ_ATMT01000070.1"/>
</dbReference>
<dbReference type="Proteomes" id="UP000015344">
    <property type="component" value="Unassembled WGS sequence"/>
</dbReference>
<name>S9SH38_PAEAL</name>
<gene>
    <name evidence="1" type="ORF">PAALTS15_21448</name>
</gene>
<reference evidence="1 2" key="1">
    <citation type="submission" date="2013-05" db="EMBL/GenBank/DDBJ databases">
        <authorList>
            <person name="Strain E.A."/>
            <person name="Brown E."/>
            <person name="Allard M.W."/>
            <person name="Luo Y.L."/>
        </authorList>
    </citation>
    <scope>NUCLEOTIDE SEQUENCE [LARGE SCALE GENOMIC DNA]</scope>
    <source>
        <strain evidence="1 2">TS-15</strain>
    </source>
</reference>
<proteinExistence type="predicted"/>
<evidence type="ECO:0000313" key="2">
    <source>
        <dbReference type="Proteomes" id="UP000015344"/>
    </source>
</evidence>
<organism evidence="1 2">
    <name type="scientific">Paenibacillus alvei TS-15</name>
    <dbReference type="NCBI Taxonomy" id="1117108"/>
    <lineage>
        <taxon>Bacteria</taxon>
        <taxon>Bacillati</taxon>
        <taxon>Bacillota</taxon>
        <taxon>Bacilli</taxon>
        <taxon>Bacillales</taxon>
        <taxon>Paenibacillaceae</taxon>
        <taxon>Paenibacillus</taxon>
    </lineage>
</organism>
<sequence length="220" mass="25483">MAGKKGLEMGMLNITLRERKKAKTKIALYEACLDMSVEQSFREMKVEDICAQVEVSKVTFFKCFPKKEDVLVYYMCVWLTKRWLEIDERGLRGWDAAKHLFACIVEDDHARPGIMLRLVGLLAEEKMHPIMPMLTDAEIHLLFPGKEERARAIDPNLYVLMRRIAEEAIAKGEATDRYSVGQMTEMLFTIFYGTYLTAHLMMRGDDIMACYMEHLEVLVK</sequence>
<protein>
    <submittedName>
        <fullName evidence="1">Transcriptional regulator</fullName>
    </submittedName>
</protein>